<evidence type="ECO:0000313" key="2">
    <source>
        <dbReference type="EMBL" id="TCO81705.1"/>
    </source>
</evidence>
<keyword evidence="1" id="KW-1133">Transmembrane helix</keyword>
<dbReference type="RefSeq" id="WP_132540831.1">
    <property type="nucleotide sequence ID" value="NZ_SLWY01000007.1"/>
</dbReference>
<evidence type="ECO:0000313" key="3">
    <source>
        <dbReference type="Proteomes" id="UP000295765"/>
    </source>
</evidence>
<feature type="transmembrane region" description="Helical" evidence="1">
    <location>
        <begin position="32"/>
        <end position="54"/>
    </location>
</feature>
<name>A0A4R2LBM6_9GAMM</name>
<dbReference type="AlphaFoldDB" id="A0A4R2LBM6"/>
<dbReference type="EMBL" id="SLWY01000007">
    <property type="protein sequence ID" value="TCO81705.1"/>
    <property type="molecule type" value="Genomic_DNA"/>
</dbReference>
<keyword evidence="3" id="KW-1185">Reference proteome</keyword>
<evidence type="ECO:0000256" key="1">
    <source>
        <dbReference type="SAM" id="Phobius"/>
    </source>
</evidence>
<feature type="transmembrane region" description="Helical" evidence="1">
    <location>
        <begin position="133"/>
        <end position="152"/>
    </location>
</feature>
<comment type="caution">
    <text evidence="2">The sequence shown here is derived from an EMBL/GenBank/DDBJ whole genome shotgun (WGS) entry which is preliminary data.</text>
</comment>
<sequence length="153" mass="15475">MSAHDLTGTTTAAAEHTTDAHMSMTVTAALLAAGRVAALVAHLAALLAGLALLLAAPAALARLACAAVLVLWPCAAWLALRVEFDARLFAALDPDAATLAGFDAALVRLGLRAAAPPRDVATRCAGALALWRRLLGCVALQLALLGVALALLL</sequence>
<gene>
    <name evidence="2" type="ORF">EV699_10798</name>
</gene>
<accession>A0A4R2LBM6</accession>
<keyword evidence="1" id="KW-0472">Membrane</keyword>
<feature type="transmembrane region" description="Helical" evidence="1">
    <location>
        <begin position="60"/>
        <end position="80"/>
    </location>
</feature>
<reference evidence="2 3" key="1">
    <citation type="submission" date="2019-03" db="EMBL/GenBank/DDBJ databases">
        <title>Genomic Encyclopedia of Type Strains, Phase IV (KMG-IV): sequencing the most valuable type-strain genomes for metagenomic binning, comparative biology and taxonomic classification.</title>
        <authorList>
            <person name="Goeker M."/>
        </authorList>
    </citation>
    <scope>NUCLEOTIDE SEQUENCE [LARGE SCALE GENOMIC DNA]</scope>
    <source>
        <strain evidence="2 3">DSM 25287</strain>
    </source>
</reference>
<protein>
    <submittedName>
        <fullName evidence="2">Uncharacterized protein</fullName>
    </submittedName>
</protein>
<organism evidence="2 3">
    <name type="scientific">Plasticicumulans lactativorans</name>
    <dbReference type="NCBI Taxonomy" id="1133106"/>
    <lineage>
        <taxon>Bacteria</taxon>
        <taxon>Pseudomonadati</taxon>
        <taxon>Pseudomonadota</taxon>
        <taxon>Gammaproteobacteria</taxon>
        <taxon>Candidatus Competibacteraceae</taxon>
        <taxon>Plasticicumulans</taxon>
    </lineage>
</organism>
<dbReference type="Proteomes" id="UP000295765">
    <property type="component" value="Unassembled WGS sequence"/>
</dbReference>
<keyword evidence="1" id="KW-0812">Transmembrane</keyword>
<proteinExistence type="predicted"/>